<dbReference type="STRING" id="312017.Q233F4"/>
<comment type="similarity">
    <text evidence="5">Belongs to the DEAD box helicase family.</text>
</comment>
<keyword evidence="2 5" id="KW-0378">Hydrolase</keyword>
<dbReference type="EC" id="3.6.4.13" evidence="5"/>
<dbReference type="InterPro" id="IPR001650">
    <property type="entry name" value="Helicase_C-like"/>
</dbReference>
<evidence type="ECO:0000256" key="4">
    <source>
        <dbReference type="ARBA" id="ARBA00022884"/>
    </source>
</evidence>
<dbReference type="PROSITE" id="PS51194">
    <property type="entry name" value="HELICASE_CTER"/>
    <property type="match status" value="1"/>
</dbReference>
<dbReference type="InterPro" id="IPR011545">
    <property type="entry name" value="DEAD/DEAH_box_helicase_dom"/>
</dbReference>
<organism evidence="8 9">
    <name type="scientific">Tetrahymena thermophila (strain SB210)</name>
    <dbReference type="NCBI Taxonomy" id="312017"/>
    <lineage>
        <taxon>Eukaryota</taxon>
        <taxon>Sar</taxon>
        <taxon>Alveolata</taxon>
        <taxon>Ciliophora</taxon>
        <taxon>Intramacronucleata</taxon>
        <taxon>Oligohymenophorea</taxon>
        <taxon>Hymenostomatida</taxon>
        <taxon>Tetrahymenina</taxon>
        <taxon>Tetrahymenidae</taxon>
        <taxon>Tetrahymena</taxon>
    </lineage>
</organism>
<keyword evidence="4 5" id="KW-0694">RNA-binding</keyword>
<evidence type="ECO:0000259" key="6">
    <source>
        <dbReference type="PROSITE" id="PS51192"/>
    </source>
</evidence>
<dbReference type="Pfam" id="PF00271">
    <property type="entry name" value="Helicase_C"/>
    <property type="match status" value="1"/>
</dbReference>
<dbReference type="PROSITE" id="PS51192">
    <property type="entry name" value="HELICASE_ATP_BIND_1"/>
    <property type="match status" value="1"/>
</dbReference>
<evidence type="ECO:0000256" key="5">
    <source>
        <dbReference type="RuleBase" id="RU365068"/>
    </source>
</evidence>
<dbReference type="GO" id="GO:0016787">
    <property type="term" value="F:hydrolase activity"/>
    <property type="evidence" value="ECO:0007669"/>
    <property type="project" value="UniProtKB-KW"/>
</dbReference>
<dbReference type="GO" id="GO:0003723">
    <property type="term" value="F:RNA binding"/>
    <property type="evidence" value="ECO:0007669"/>
    <property type="project" value="UniProtKB-UniRule"/>
</dbReference>
<dbReference type="RefSeq" id="XP_001011871.1">
    <property type="nucleotide sequence ID" value="XM_001011871.3"/>
</dbReference>
<dbReference type="GO" id="GO:0003724">
    <property type="term" value="F:RNA helicase activity"/>
    <property type="evidence" value="ECO:0007669"/>
    <property type="project" value="UniProtKB-EC"/>
</dbReference>
<accession>Q233F4</accession>
<evidence type="ECO:0000256" key="1">
    <source>
        <dbReference type="ARBA" id="ARBA00022741"/>
    </source>
</evidence>
<dbReference type="EMBL" id="GG662770">
    <property type="protein sequence ID" value="EAR91626.1"/>
    <property type="molecule type" value="Genomic_DNA"/>
</dbReference>
<dbReference type="SMART" id="SM00487">
    <property type="entry name" value="DEXDc"/>
    <property type="match status" value="1"/>
</dbReference>
<protein>
    <recommendedName>
        <fullName evidence="5">ATP-dependent RNA helicase</fullName>
        <ecNumber evidence="5">3.6.4.13</ecNumber>
    </recommendedName>
</protein>
<dbReference type="InterPro" id="IPR027417">
    <property type="entry name" value="P-loop_NTPase"/>
</dbReference>
<evidence type="ECO:0000259" key="7">
    <source>
        <dbReference type="PROSITE" id="PS51194"/>
    </source>
</evidence>
<dbReference type="OrthoDB" id="296272at2759"/>
<keyword evidence="1 5" id="KW-0547">Nucleotide-binding</keyword>
<dbReference type="GeneID" id="7847142"/>
<proteinExistence type="inferred from homology"/>
<feature type="domain" description="Helicase C-terminal" evidence="7">
    <location>
        <begin position="298"/>
        <end position="456"/>
    </location>
</feature>
<evidence type="ECO:0000256" key="2">
    <source>
        <dbReference type="ARBA" id="ARBA00022801"/>
    </source>
</evidence>
<dbReference type="SMART" id="SM00490">
    <property type="entry name" value="HELICc"/>
    <property type="match status" value="1"/>
</dbReference>
<evidence type="ECO:0000313" key="8">
    <source>
        <dbReference type="EMBL" id="EAR91626.1"/>
    </source>
</evidence>
<name>Q233F4_TETTS</name>
<comment type="catalytic activity">
    <reaction evidence="5">
        <text>ATP + H2O = ADP + phosphate + H(+)</text>
        <dbReference type="Rhea" id="RHEA:13065"/>
        <dbReference type="ChEBI" id="CHEBI:15377"/>
        <dbReference type="ChEBI" id="CHEBI:15378"/>
        <dbReference type="ChEBI" id="CHEBI:30616"/>
        <dbReference type="ChEBI" id="CHEBI:43474"/>
        <dbReference type="ChEBI" id="CHEBI:456216"/>
        <dbReference type="EC" id="3.6.4.13"/>
    </reaction>
</comment>
<evidence type="ECO:0000313" key="9">
    <source>
        <dbReference type="Proteomes" id="UP000009168"/>
    </source>
</evidence>
<dbReference type="InParanoid" id="Q233F4"/>
<keyword evidence="3 5" id="KW-0067">ATP-binding</keyword>
<comment type="function">
    <text evidence="5">RNA helicase.</text>
</comment>
<dbReference type="CDD" id="cd18787">
    <property type="entry name" value="SF2_C_DEAD"/>
    <property type="match status" value="1"/>
</dbReference>
<dbReference type="PANTHER" id="PTHR24031">
    <property type="entry name" value="RNA HELICASE"/>
    <property type="match status" value="1"/>
</dbReference>
<dbReference type="HOGENOM" id="CLU_569206_0_0_1"/>
<sequence>MSDQVEEKKDNQSVNTVMTEDIKKEHLRSIETDKTWDDIFALSPEVRERIKQIYERPTKIQYLSIGETIEYIQPVITIKCRNGGGKTLTFAIPALEFAYRNKNKKTSKSQQSVQEVHGQSSQTGATVYCPTSIIIVSTQPLALQIQSVLNNLLVEGVSTEVLFQDQKITQSGQILISTPELLYRYLVIEKLIQLDNLCHIAVDEADNMLTSFQMQLERTIVFLKGRDIVIQFVSATLTEKNIKFIYDALKFDSTQDEDSKILYSIELPWKLKGVTQYGQVLKGNKQENDIEKYMICTQLVNQVIEYNSKNPDLESQIIIFFRKIASILEFESKIAREKLNWKYTTCANKSKRNENIQNFRAGNYDIMLATSVMSRGIDIRKVGLVINFDMPLEMNEKLEYLDKHQYLHNIGRTGRFADLGLSLTFFENDKVYENAKYTIKDSFECDLLDFKMENMIPELASVMKNNTQHQRVQ</sequence>
<gene>
    <name evidence="8" type="ORF">TTHERM_00392950</name>
</gene>
<dbReference type="GO" id="GO:0005524">
    <property type="term" value="F:ATP binding"/>
    <property type="evidence" value="ECO:0007669"/>
    <property type="project" value="UniProtKB-UniRule"/>
</dbReference>
<dbReference type="SUPFAM" id="SSF52540">
    <property type="entry name" value="P-loop containing nucleoside triphosphate hydrolases"/>
    <property type="match status" value="1"/>
</dbReference>
<dbReference type="Gene3D" id="3.40.50.300">
    <property type="entry name" value="P-loop containing nucleotide triphosphate hydrolases"/>
    <property type="match status" value="2"/>
</dbReference>
<reference evidence="9" key="1">
    <citation type="journal article" date="2006" name="PLoS Biol.">
        <title>Macronuclear genome sequence of the ciliate Tetrahymena thermophila, a model eukaryote.</title>
        <authorList>
            <person name="Eisen J.A."/>
            <person name="Coyne R.S."/>
            <person name="Wu M."/>
            <person name="Wu D."/>
            <person name="Thiagarajan M."/>
            <person name="Wortman J.R."/>
            <person name="Badger J.H."/>
            <person name="Ren Q."/>
            <person name="Amedeo P."/>
            <person name="Jones K.M."/>
            <person name="Tallon L.J."/>
            <person name="Delcher A.L."/>
            <person name="Salzberg S.L."/>
            <person name="Silva J.C."/>
            <person name="Haas B.J."/>
            <person name="Majoros W.H."/>
            <person name="Farzad M."/>
            <person name="Carlton J.M."/>
            <person name="Smith R.K. Jr."/>
            <person name="Garg J."/>
            <person name="Pearlman R.E."/>
            <person name="Karrer K.M."/>
            <person name="Sun L."/>
            <person name="Manning G."/>
            <person name="Elde N.C."/>
            <person name="Turkewitz A.P."/>
            <person name="Asai D.J."/>
            <person name="Wilkes D.E."/>
            <person name="Wang Y."/>
            <person name="Cai H."/>
            <person name="Collins K."/>
            <person name="Stewart B.A."/>
            <person name="Lee S.R."/>
            <person name="Wilamowska K."/>
            <person name="Weinberg Z."/>
            <person name="Ruzzo W.L."/>
            <person name="Wloga D."/>
            <person name="Gaertig J."/>
            <person name="Frankel J."/>
            <person name="Tsao C.-C."/>
            <person name="Gorovsky M.A."/>
            <person name="Keeling P.J."/>
            <person name="Waller R.F."/>
            <person name="Patron N.J."/>
            <person name="Cherry J.M."/>
            <person name="Stover N.A."/>
            <person name="Krieger C.J."/>
            <person name="del Toro C."/>
            <person name="Ryder H.F."/>
            <person name="Williamson S.C."/>
            <person name="Barbeau R.A."/>
            <person name="Hamilton E.P."/>
            <person name="Orias E."/>
        </authorList>
    </citation>
    <scope>NUCLEOTIDE SEQUENCE [LARGE SCALE GENOMIC DNA]</scope>
    <source>
        <strain evidence="9">SB210</strain>
    </source>
</reference>
<keyword evidence="9" id="KW-1185">Reference proteome</keyword>
<keyword evidence="5 8" id="KW-0347">Helicase</keyword>
<dbReference type="AlphaFoldDB" id="Q233F4"/>
<dbReference type="KEGG" id="tet:TTHERM_00392950"/>
<evidence type="ECO:0000256" key="3">
    <source>
        <dbReference type="ARBA" id="ARBA00022840"/>
    </source>
</evidence>
<dbReference type="InterPro" id="IPR014001">
    <property type="entry name" value="Helicase_ATP-bd"/>
</dbReference>
<feature type="domain" description="Helicase ATP-binding" evidence="6">
    <location>
        <begin position="83"/>
        <end position="255"/>
    </location>
</feature>
<dbReference type="Proteomes" id="UP000009168">
    <property type="component" value="Unassembled WGS sequence"/>
</dbReference>
<comment type="domain">
    <text evidence="5">The Q motif is unique to and characteristic of the DEAD box family of RNA helicases and controls ATP binding and hydrolysis.</text>
</comment>
<dbReference type="eggNOG" id="KOG0332">
    <property type="taxonomic scope" value="Eukaryota"/>
</dbReference>
<dbReference type="Pfam" id="PF00270">
    <property type="entry name" value="DEAD"/>
    <property type="match status" value="1"/>
</dbReference>